<proteinExistence type="predicted"/>
<evidence type="ECO:0000256" key="1">
    <source>
        <dbReference type="SAM" id="MobiDB-lite"/>
    </source>
</evidence>
<feature type="compositionally biased region" description="Acidic residues" evidence="1">
    <location>
        <begin position="207"/>
        <end position="218"/>
    </location>
</feature>
<name>A0A0N4VN00_ENTVE</name>
<reference evidence="2" key="1">
    <citation type="submission" date="2017-02" db="UniProtKB">
        <authorList>
            <consortium name="WormBaseParasite"/>
        </authorList>
    </citation>
    <scope>IDENTIFICATION</scope>
</reference>
<accession>A0A0N4VN00</accession>
<feature type="region of interest" description="Disordered" evidence="1">
    <location>
        <begin position="123"/>
        <end position="148"/>
    </location>
</feature>
<sequence length="250" mass="28572">LFNIVFVTGTSETVPSLKSSANDYVEVNIDKVHIPPGKWRVLTKHVAQNQFIILRLSLRSDLRKVTVVSIDFLNFFLDTAHCLDGYTYKWTNKKDRIRPGLNIFDAKGNELEWDYEHDTRFYTETEEGGSQEKPSADNETKESGGHVEAILGKRKIKSRGRGAKKAKNLEQLLSEENTMAADRVESDERSHGVIHKAGEVDSKYDEETLDADDSDDLDPSPTPQPWNYKKVQPYLKKSESTFQKAKFRNF</sequence>
<feature type="compositionally biased region" description="Basic and acidic residues" evidence="1">
    <location>
        <begin position="134"/>
        <end position="145"/>
    </location>
</feature>
<evidence type="ECO:0000313" key="2">
    <source>
        <dbReference type="WBParaSite" id="EVEC_0001234601-mRNA-1"/>
    </source>
</evidence>
<organism evidence="2">
    <name type="scientific">Enterobius vermicularis</name>
    <name type="common">Human pinworm</name>
    <dbReference type="NCBI Taxonomy" id="51028"/>
    <lineage>
        <taxon>Eukaryota</taxon>
        <taxon>Metazoa</taxon>
        <taxon>Ecdysozoa</taxon>
        <taxon>Nematoda</taxon>
        <taxon>Chromadorea</taxon>
        <taxon>Rhabditida</taxon>
        <taxon>Spirurina</taxon>
        <taxon>Oxyuridomorpha</taxon>
        <taxon>Oxyuroidea</taxon>
        <taxon>Oxyuridae</taxon>
        <taxon>Enterobius</taxon>
    </lineage>
</organism>
<dbReference type="WBParaSite" id="EVEC_0001234601-mRNA-1">
    <property type="protein sequence ID" value="EVEC_0001234601-mRNA-1"/>
    <property type="gene ID" value="EVEC_0001234601"/>
</dbReference>
<dbReference type="AlphaFoldDB" id="A0A0N4VN00"/>
<feature type="region of interest" description="Disordered" evidence="1">
    <location>
        <begin position="178"/>
        <end position="232"/>
    </location>
</feature>
<protein>
    <submittedName>
        <fullName evidence="2">Histone deacetylase HDT1</fullName>
    </submittedName>
</protein>
<feature type="compositionally biased region" description="Basic and acidic residues" evidence="1">
    <location>
        <begin position="182"/>
        <end position="206"/>
    </location>
</feature>